<name>C5FCI7_ARTOC</name>
<dbReference type="Pfam" id="PF07687">
    <property type="entry name" value="M20_dimer"/>
    <property type="match status" value="1"/>
</dbReference>
<accession>C5FCI7</accession>
<keyword evidence="6" id="KW-1185">Reference proteome</keyword>
<dbReference type="GeneID" id="9225276"/>
<dbReference type="OrthoDB" id="10059875at2759"/>
<organism evidence="5 6">
    <name type="scientific">Arthroderma otae (strain ATCC MYA-4605 / CBS 113480)</name>
    <name type="common">Microsporum canis</name>
    <dbReference type="NCBI Taxonomy" id="554155"/>
    <lineage>
        <taxon>Eukaryota</taxon>
        <taxon>Fungi</taxon>
        <taxon>Dikarya</taxon>
        <taxon>Ascomycota</taxon>
        <taxon>Pezizomycotina</taxon>
        <taxon>Eurotiomycetes</taxon>
        <taxon>Eurotiomycetidae</taxon>
        <taxon>Onygenales</taxon>
        <taxon>Arthrodermataceae</taxon>
        <taxon>Microsporum</taxon>
    </lineage>
</organism>
<dbReference type="Pfam" id="PF01546">
    <property type="entry name" value="Peptidase_M20"/>
    <property type="match status" value="1"/>
</dbReference>
<keyword evidence="3" id="KW-0378">Hydrolase</keyword>
<dbReference type="InterPro" id="IPR036264">
    <property type="entry name" value="Bact_exopeptidase_dim_dom"/>
</dbReference>
<dbReference type="GO" id="GO:0016787">
    <property type="term" value="F:hydrolase activity"/>
    <property type="evidence" value="ECO:0007669"/>
    <property type="project" value="UniProtKB-KW"/>
</dbReference>
<dbReference type="Gene3D" id="3.40.630.10">
    <property type="entry name" value="Zn peptidases"/>
    <property type="match status" value="2"/>
</dbReference>
<proteinExistence type="inferred from homology"/>
<dbReference type="CDD" id="cd08011">
    <property type="entry name" value="M20_ArgE_DapE-like"/>
    <property type="match status" value="1"/>
</dbReference>
<dbReference type="InterPro" id="IPR050072">
    <property type="entry name" value="Peptidase_M20A"/>
</dbReference>
<dbReference type="Proteomes" id="UP000002035">
    <property type="component" value="Unassembled WGS sequence"/>
</dbReference>
<dbReference type="VEuPathDB" id="FungiDB:MCYG_00319"/>
<gene>
    <name evidence="5" type="ORF">MCYG_00319</name>
</gene>
<dbReference type="AlphaFoldDB" id="C5FCI7"/>
<dbReference type="STRING" id="554155.C5FCI7"/>
<dbReference type="OMA" id="STFEPTM"/>
<dbReference type="eggNOG" id="KOG2275">
    <property type="taxonomic scope" value="Eukaryota"/>
</dbReference>
<comment type="similarity">
    <text evidence="1">Belongs to the peptidase M20A family.</text>
</comment>
<dbReference type="PANTHER" id="PTHR43808:SF32">
    <property type="entry name" value="ARGE_DAPE-RELATED DEACYLASE"/>
    <property type="match status" value="1"/>
</dbReference>
<evidence type="ECO:0000256" key="1">
    <source>
        <dbReference type="ARBA" id="ARBA00006247"/>
    </source>
</evidence>
<dbReference type="Gene3D" id="3.30.70.360">
    <property type="match status" value="1"/>
</dbReference>
<keyword evidence="2" id="KW-0479">Metal-binding</keyword>
<dbReference type="InterPro" id="IPR011650">
    <property type="entry name" value="Peptidase_M20_dimer"/>
</dbReference>
<evidence type="ECO:0000256" key="3">
    <source>
        <dbReference type="ARBA" id="ARBA00022801"/>
    </source>
</evidence>
<feature type="domain" description="Peptidase M20 dimerisation" evidence="4">
    <location>
        <begin position="195"/>
        <end position="319"/>
    </location>
</feature>
<dbReference type="GO" id="GO:0046872">
    <property type="term" value="F:metal ion binding"/>
    <property type="evidence" value="ECO:0007669"/>
    <property type="project" value="UniProtKB-KW"/>
</dbReference>
<protein>
    <submittedName>
        <fullName evidence="5">Acetylornithine deacetylase or succinyl-diaminopimelate desuccinylase</fullName>
    </submittedName>
</protein>
<dbReference type="EMBL" id="DS995701">
    <property type="protein sequence ID" value="EEQ27431.1"/>
    <property type="molecule type" value="Genomic_DNA"/>
</dbReference>
<dbReference type="InterPro" id="IPR002933">
    <property type="entry name" value="Peptidase_M20"/>
</dbReference>
<evidence type="ECO:0000259" key="4">
    <source>
        <dbReference type="Pfam" id="PF07687"/>
    </source>
</evidence>
<reference evidence="6" key="1">
    <citation type="journal article" date="2012" name="MBio">
        <title>Comparative genome analysis of Trichophyton rubrum and related dermatophytes reveals candidate genes involved in infection.</title>
        <authorList>
            <person name="Martinez D.A."/>
            <person name="Oliver B.G."/>
            <person name="Graeser Y."/>
            <person name="Goldberg J.M."/>
            <person name="Li W."/>
            <person name="Martinez-Rossi N.M."/>
            <person name="Monod M."/>
            <person name="Shelest E."/>
            <person name="Barton R.C."/>
            <person name="Birch E."/>
            <person name="Brakhage A.A."/>
            <person name="Chen Z."/>
            <person name="Gurr S.J."/>
            <person name="Heiman D."/>
            <person name="Heitman J."/>
            <person name="Kosti I."/>
            <person name="Rossi A."/>
            <person name="Saif S."/>
            <person name="Samalova M."/>
            <person name="Saunders C.W."/>
            <person name="Shea T."/>
            <person name="Summerbell R.C."/>
            <person name="Xu J."/>
            <person name="Young S."/>
            <person name="Zeng Q."/>
            <person name="Birren B.W."/>
            <person name="Cuomo C.A."/>
            <person name="White T.C."/>
        </authorList>
    </citation>
    <scope>NUCLEOTIDE SEQUENCE [LARGE SCALE GENOMIC DNA]</scope>
    <source>
        <strain evidence="6">ATCC MYA-4605 / CBS 113480</strain>
    </source>
</reference>
<dbReference type="HOGENOM" id="CLU_021802_2_3_1"/>
<evidence type="ECO:0000313" key="5">
    <source>
        <dbReference type="EMBL" id="EEQ27431.1"/>
    </source>
</evidence>
<dbReference type="PANTHER" id="PTHR43808">
    <property type="entry name" value="ACETYLORNITHINE DEACETYLASE"/>
    <property type="match status" value="1"/>
</dbReference>
<evidence type="ECO:0000256" key="2">
    <source>
        <dbReference type="ARBA" id="ARBA00022723"/>
    </source>
</evidence>
<evidence type="ECO:0000313" key="6">
    <source>
        <dbReference type="Proteomes" id="UP000002035"/>
    </source>
</evidence>
<sequence length="422" mass="45217">MEEQQTVRACLQLQVSKRRDEIVQAAQKLVAALSPCPPGDTTLAAEAAIELLTEAIPDIQISRHEPGPGIVNVLACISSGRPGKRLIFNGHLDTFPLGTDLNWTVPPAGGVVRDGRLYGRGVSDMKGGIAASIVAATILSENRDIWSGEIVFTLAGDEESMGKQGTKWLLDNLEKATGDAMICGDAGSPRVVRFGEKGFVWVDIEAVGVPAHGAHVHRGLNAIDRLRKALDAVYELEKIPVPTPKEVCDAIDTAQVISEELSGAGESDTLRRITVNTGTIQGGVSPNLIPSSAVAQCDIRIPVGISTGMISQKLKDILAPMEGVSWRTLRESEPNYTSPNHEICRLAEAVSTEVLGQQAVCNMRVGASDSRWYRAANVPTVVVGCTPNNMGAADEYVEIDELVNISQIHTIVAYEFLRNKAE</sequence>
<dbReference type="SUPFAM" id="SSF53187">
    <property type="entry name" value="Zn-dependent exopeptidases"/>
    <property type="match status" value="1"/>
</dbReference>
<dbReference type="RefSeq" id="XP_002850215.1">
    <property type="nucleotide sequence ID" value="XM_002850169.1"/>
</dbReference>
<dbReference type="SUPFAM" id="SSF55031">
    <property type="entry name" value="Bacterial exopeptidase dimerisation domain"/>
    <property type="match status" value="1"/>
</dbReference>